<dbReference type="GO" id="GO:0005262">
    <property type="term" value="F:calcium channel activity"/>
    <property type="evidence" value="ECO:0007669"/>
    <property type="project" value="InterPro"/>
</dbReference>
<gene>
    <name evidence="2" type="ORF">PFISCL1PPCAC_16492</name>
</gene>
<feature type="non-terminal residue" evidence="2">
    <location>
        <position position="74"/>
    </location>
</feature>
<dbReference type="AlphaFoldDB" id="A0AAV5W3F0"/>
<dbReference type="Proteomes" id="UP001432322">
    <property type="component" value="Unassembled WGS sequence"/>
</dbReference>
<proteinExistence type="predicted"/>
<evidence type="ECO:0000313" key="2">
    <source>
        <dbReference type="EMBL" id="GMT25195.1"/>
    </source>
</evidence>
<sequence length="74" mass="8734">SQVFKLLKAPFFPRQGVTELGLLLNSPHDLNEQRNEVFKTMFQLYYSLLRYFTLPKPTSNEFLAEKFGQIQEHV</sequence>
<dbReference type="SUPFAM" id="SSF100909">
    <property type="entry name" value="IP3 receptor type 1 binding core, domain 2"/>
    <property type="match status" value="1"/>
</dbReference>
<dbReference type="EMBL" id="BTSY01000004">
    <property type="protein sequence ID" value="GMT25195.1"/>
    <property type="molecule type" value="Genomic_DNA"/>
</dbReference>
<dbReference type="Pfam" id="PF01365">
    <property type="entry name" value="RYDR_ITPR"/>
    <property type="match status" value="1"/>
</dbReference>
<evidence type="ECO:0000313" key="3">
    <source>
        <dbReference type="Proteomes" id="UP001432322"/>
    </source>
</evidence>
<dbReference type="Gene3D" id="1.25.10.30">
    <property type="entry name" value="IP3 receptor type 1 binding core, RIH domain"/>
    <property type="match status" value="1"/>
</dbReference>
<dbReference type="GO" id="GO:0016020">
    <property type="term" value="C:membrane"/>
    <property type="evidence" value="ECO:0007669"/>
    <property type="project" value="InterPro"/>
</dbReference>
<evidence type="ECO:0000259" key="1">
    <source>
        <dbReference type="Pfam" id="PF01365"/>
    </source>
</evidence>
<feature type="non-terminal residue" evidence="2">
    <location>
        <position position="1"/>
    </location>
</feature>
<organism evidence="2 3">
    <name type="scientific">Pristionchus fissidentatus</name>
    <dbReference type="NCBI Taxonomy" id="1538716"/>
    <lineage>
        <taxon>Eukaryota</taxon>
        <taxon>Metazoa</taxon>
        <taxon>Ecdysozoa</taxon>
        <taxon>Nematoda</taxon>
        <taxon>Chromadorea</taxon>
        <taxon>Rhabditida</taxon>
        <taxon>Rhabditina</taxon>
        <taxon>Diplogasteromorpha</taxon>
        <taxon>Diplogasteroidea</taxon>
        <taxon>Neodiplogasteridae</taxon>
        <taxon>Pristionchus</taxon>
    </lineage>
</organism>
<dbReference type="InterPro" id="IPR035910">
    <property type="entry name" value="RyR/IP3R_RIH_dom_sf"/>
</dbReference>
<accession>A0AAV5W3F0</accession>
<protein>
    <recommendedName>
        <fullName evidence="1">RIH domain-containing protein</fullName>
    </recommendedName>
</protein>
<keyword evidence="3" id="KW-1185">Reference proteome</keyword>
<comment type="caution">
    <text evidence="2">The sequence shown here is derived from an EMBL/GenBank/DDBJ whole genome shotgun (WGS) entry which is preliminary data.</text>
</comment>
<reference evidence="2" key="1">
    <citation type="submission" date="2023-10" db="EMBL/GenBank/DDBJ databases">
        <title>Genome assembly of Pristionchus species.</title>
        <authorList>
            <person name="Yoshida K."/>
            <person name="Sommer R.J."/>
        </authorList>
    </citation>
    <scope>NUCLEOTIDE SEQUENCE</scope>
    <source>
        <strain evidence="2">RS5133</strain>
    </source>
</reference>
<feature type="domain" description="RIH" evidence="1">
    <location>
        <begin position="2"/>
        <end position="73"/>
    </location>
</feature>
<dbReference type="InterPro" id="IPR000699">
    <property type="entry name" value="RIH_dom"/>
</dbReference>
<name>A0AAV5W3F0_9BILA</name>